<proteinExistence type="predicted"/>
<accession>A0AC61MTZ6</accession>
<name>A0AC61MTZ6_9FIRM</name>
<gene>
    <name evidence="1" type="ORF">JFY71_05795</name>
</gene>
<protein>
    <submittedName>
        <fullName evidence="1">Extracellular solute-binding protein</fullName>
    </submittedName>
</protein>
<evidence type="ECO:0000313" key="1">
    <source>
        <dbReference type="EMBL" id="QQK09047.1"/>
    </source>
</evidence>
<organism evidence="1 2">
    <name type="scientific">Miniphocaeibacter halophilus</name>
    <dbReference type="NCBI Taxonomy" id="2931922"/>
    <lineage>
        <taxon>Bacteria</taxon>
        <taxon>Bacillati</taxon>
        <taxon>Bacillota</taxon>
        <taxon>Tissierellia</taxon>
        <taxon>Tissierellales</taxon>
        <taxon>Peptoniphilaceae</taxon>
        <taxon>Miniphocaeibacter</taxon>
    </lineage>
</organism>
<dbReference type="EMBL" id="CP066744">
    <property type="protein sequence ID" value="QQK09047.1"/>
    <property type="molecule type" value="Genomic_DNA"/>
</dbReference>
<evidence type="ECO:0000313" key="2">
    <source>
        <dbReference type="Proteomes" id="UP000595814"/>
    </source>
</evidence>
<dbReference type="Proteomes" id="UP000595814">
    <property type="component" value="Chromosome"/>
</dbReference>
<reference evidence="1 2" key="1">
    <citation type="journal article" date="2022" name="Int. J. Syst. Evol. Microbiol.">
        <title>Miniphocaeibacter halophilus sp. nov., an ammonium-tolerant acetate-producing bacterium isolated from a biogas system.</title>
        <authorList>
            <person name="Schnurer A."/>
            <person name="Singh A."/>
            <person name="Bi S."/>
            <person name="Qiao W."/>
            <person name="Westerholm M."/>
        </authorList>
    </citation>
    <scope>NUCLEOTIDE SEQUENCE [LARGE SCALE GENOMIC DNA]</scope>
    <source>
        <strain evidence="1 2">AMB_01</strain>
    </source>
</reference>
<keyword evidence="2" id="KW-1185">Reference proteome</keyword>
<sequence length="287" mass="31187">MRKKFLALSLVLMMVLVGCTNSKTPESETITPTEGKAKVEENGKIILSTTTSTEDSGLLEFILPDFTEKTGIEVDTIAVGTGAALQMGKDGEADVLLVHAKADEEAFVEEGYGVERFDVMYNDFIIVGPKDGAISPNEDVEETFKTIANDNLPFVSRGDDSGTHKKEVGIWENLDIDVANLPEYVSAGQGMGATLGMAAEKNAYCLTDRATWLTFEDKGDLDIVCEKSEDLLNYYGVIAVNPEKNEGVNEEGAKAFVDWIISPETQELIGTFGEKEFGQSLFTPNAK</sequence>